<dbReference type="Pfam" id="PF01928">
    <property type="entry name" value="CYTH"/>
    <property type="match status" value="1"/>
</dbReference>
<comment type="caution">
    <text evidence="3">The sequence shown here is derived from an EMBL/GenBank/DDBJ whole genome shotgun (WGS) entry which is preliminary data.</text>
</comment>
<evidence type="ECO:0000313" key="3">
    <source>
        <dbReference type="EMBL" id="MBK8889113.1"/>
    </source>
</evidence>
<accession>A0A9D7QJX6</accession>
<reference evidence="3" key="1">
    <citation type="submission" date="2020-10" db="EMBL/GenBank/DDBJ databases">
        <title>Connecting structure to function with the recovery of over 1000 high-quality activated sludge metagenome-assembled genomes encoding full-length rRNA genes using long-read sequencing.</title>
        <authorList>
            <person name="Singleton C.M."/>
            <person name="Petriglieri F."/>
            <person name="Kristensen J.M."/>
            <person name="Kirkegaard R.H."/>
            <person name="Michaelsen T.Y."/>
            <person name="Andersen M.H."/>
            <person name="Karst S.M."/>
            <person name="Dueholm M.S."/>
            <person name="Nielsen P.H."/>
            <person name="Albertsen M."/>
        </authorList>
    </citation>
    <scope>NUCLEOTIDE SEQUENCE</scope>
    <source>
        <strain evidence="3">OdNE_18-Q3-R46-58_BAT3C.305</strain>
    </source>
</reference>
<feature type="domain" description="CHAD" evidence="2">
    <location>
        <begin position="214"/>
        <end position="489"/>
    </location>
</feature>
<dbReference type="Pfam" id="PF05235">
    <property type="entry name" value="CHAD"/>
    <property type="match status" value="1"/>
</dbReference>
<dbReference type="PROSITE" id="PS51708">
    <property type="entry name" value="CHAD"/>
    <property type="match status" value="1"/>
</dbReference>
<dbReference type="Proteomes" id="UP000808146">
    <property type="component" value="Unassembled WGS sequence"/>
</dbReference>
<dbReference type="CDD" id="cd07756">
    <property type="entry name" value="CYTH-like_Pase_CHAD"/>
    <property type="match status" value="1"/>
</dbReference>
<gene>
    <name evidence="3" type="ORF">IPN75_01395</name>
</gene>
<dbReference type="PANTHER" id="PTHR39569:SF1">
    <property type="entry name" value="INORGANIC TRIPHOSPHATASE"/>
    <property type="match status" value="1"/>
</dbReference>
<dbReference type="InterPro" id="IPR007899">
    <property type="entry name" value="CHAD_dom"/>
</dbReference>
<dbReference type="InterPro" id="IPR023577">
    <property type="entry name" value="CYTH_domain"/>
</dbReference>
<proteinExistence type="predicted"/>
<dbReference type="Gene3D" id="1.40.20.10">
    <property type="entry name" value="CHAD domain"/>
    <property type="match status" value="1"/>
</dbReference>
<dbReference type="GO" id="GO:0050355">
    <property type="term" value="F:inorganic triphosphate phosphatase activity"/>
    <property type="evidence" value="ECO:0007669"/>
    <property type="project" value="InterPro"/>
</dbReference>
<evidence type="ECO:0000259" key="2">
    <source>
        <dbReference type="PROSITE" id="PS51708"/>
    </source>
</evidence>
<dbReference type="EMBL" id="JADKBR010000001">
    <property type="protein sequence ID" value="MBK8889113.1"/>
    <property type="molecule type" value="Genomic_DNA"/>
</dbReference>
<dbReference type="PANTHER" id="PTHR39569">
    <property type="entry name" value="INORGANIC TRIPHOSPHATASE"/>
    <property type="match status" value="1"/>
</dbReference>
<feature type="domain" description="CYTH" evidence="1">
    <location>
        <begin position="2"/>
        <end position="199"/>
    </location>
</feature>
<dbReference type="SMART" id="SM01118">
    <property type="entry name" value="CYTH"/>
    <property type="match status" value="1"/>
</dbReference>
<dbReference type="PROSITE" id="PS51707">
    <property type="entry name" value="CYTH"/>
    <property type="match status" value="1"/>
</dbReference>
<organism evidence="3 4">
    <name type="scientific">Candidatus Dechloromonas phosphorivorans</name>
    <dbReference type="NCBI Taxonomy" id="2899244"/>
    <lineage>
        <taxon>Bacteria</taxon>
        <taxon>Pseudomonadati</taxon>
        <taxon>Pseudomonadota</taxon>
        <taxon>Betaproteobacteria</taxon>
        <taxon>Rhodocyclales</taxon>
        <taxon>Azonexaceae</taxon>
        <taxon>Dechloromonas</taxon>
    </lineage>
</organism>
<dbReference type="SUPFAM" id="SSF55154">
    <property type="entry name" value="CYTH-like phosphatases"/>
    <property type="match status" value="1"/>
</dbReference>
<dbReference type="InterPro" id="IPR033469">
    <property type="entry name" value="CYTH-like_dom_sf"/>
</dbReference>
<dbReference type="GO" id="GO:0046872">
    <property type="term" value="F:metal ion binding"/>
    <property type="evidence" value="ECO:0007669"/>
    <property type="project" value="TreeGrafter"/>
</dbReference>
<evidence type="ECO:0000313" key="4">
    <source>
        <dbReference type="Proteomes" id="UP000808146"/>
    </source>
</evidence>
<evidence type="ECO:0000259" key="1">
    <source>
        <dbReference type="PROSITE" id="PS51707"/>
    </source>
</evidence>
<dbReference type="SMART" id="SM00880">
    <property type="entry name" value="CHAD"/>
    <property type="match status" value="1"/>
</dbReference>
<name>A0A9D7QJX6_9RHOO</name>
<sequence>MATEIELKLQLTTQTARQVPAHPLLAGIKPQTQRLLNTYYDTPALDLNARRIGLRFRKKGAQWLLTVKSAATVSGGLALRHEWETPAKPGQFDFSHIDEPDFKVALEQALPRLQAMFTTDFRRTTWNVPFGESLIEMALDQGSIKCTGHAIRICEIELELISGVIGDIFALSHHLQETLDLRPAVMSKAERGYALFSETPQKPFRAKAAALRAEMSPVNAFRAIALSCLEQFQRNEYGLLTANKDPEYVHQGRVALRRLRSALKLFAPVLPPDFVATYGQAWQGLASGLGDARNWDVFLSETLPPILAAFPDHRDARRLQAEAVRHAQQARTAAAHLVAQPDYPRLVVDFTAALYGLQDRQALKLRKFASKRLCNRARQARVLAERAAELQPEERHELRISFKKLRYAVEFFTPLLAPNRLRSYLASLTQIQDELGLINDQVTAGTLVGQALANRPAGPVHGWVAGRHELLAHELPEALATWLAQKAPW</sequence>
<dbReference type="Gene3D" id="2.40.320.10">
    <property type="entry name" value="Hypothetical Protein Pfu-838710-001"/>
    <property type="match status" value="1"/>
</dbReference>
<dbReference type="AlphaFoldDB" id="A0A9D7QJX6"/>
<dbReference type="InterPro" id="IPR039013">
    <property type="entry name" value="YgiF"/>
</dbReference>
<protein>
    <submittedName>
        <fullName evidence="3">CHAD domain-containing protein</fullName>
    </submittedName>
</protein>
<dbReference type="InterPro" id="IPR038186">
    <property type="entry name" value="CHAD_dom_sf"/>
</dbReference>